<comment type="caution">
    <text evidence="11">The sequence shown here is derived from an EMBL/GenBank/DDBJ whole genome shotgun (WGS) entry which is preliminary data.</text>
</comment>
<dbReference type="InterPro" id="IPR003378">
    <property type="entry name" value="Fringe-like_glycosylTrfase"/>
</dbReference>
<dbReference type="AlphaFoldDB" id="A0A5B7DQP9"/>
<organism evidence="11 12">
    <name type="scientific">Portunus trituberculatus</name>
    <name type="common">Swimming crab</name>
    <name type="synonym">Neptunus trituberculatus</name>
    <dbReference type="NCBI Taxonomy" id="210409"/>
    <lineage>
        <taxon>Eukaryota</taxon>
        <taxon>Metazoa</taxon>
        <taxon>Ecdysozoa</taxon>
        <taxon>Arthropoda</taxon>
        <taxon>Crustacea</taxon>
        <taxon>Multicrustacea</taxon>
        <taxon>Malacostraca</taxon>
        <taxon>Eumalacostraca</taxon>
        <taxon>Eucarida</taxon>
        <taxon>Decapoda</taxon>
        <taxon>Pleocyemata</taxon>
        <taxon>Brachyura</taxon>
        <taxon>Eubrachyura</taxon>
        <taxon>Portunoidea</taxon>
        <taxon>Portunidae</taxon>
        <taxon>Portuninae</taxon>
        <taxon>Portunus</taxon>
    </lineage>
</organism>
<dbReference type="GO" id="GO:0016020">
    <property type="term" value="C:membrane"/>
    <property type="evidence" value="ECO:0007669"/>
    <property type="project" value="UniProtKB-SubCell"/>
</dbReference>
<protein>
    <submittedName>
        <fullName evidence="11">Fringe glycosyltransferase</fullName>
    </submittedName>
</protein>
<evidence type="ECO:0000313" key="11">
    <source>
        <dbReference type="EMBL" id="MPC23374.1"/>
    </source>
</evidence>
<keyword evidence="3 11" id="KW-0808">Transferase</keyword>
<dbReference type="Pfam" id="PF02434">
    <property type="entry name" value="Fringe"/>
    <property type="match status" value="1"/>
</dbReference>
<evidence type="ECO:0000256" key="2">
    <source>
        <dbReference type="ARBA" id="ARBA00022676"/>
    </source>
</evidence>
<keyword evidence="4 9" id="KW-0812">Transmembrane</keyword>
<dbReference type="GO" id="GO:0016757">
    <property type="term" value="F:glycosyltransferase activity"/>
    <property type="evidence" value="ECO:0007669"/>
    <property type="project" value="UniProtKB-KW"/>
</dbReference>
<keyword evidence="2" id="KW-0328">Glycosyltransferase</keyword>
<dbReference type="Proteomes" id="UP000324222">
    <property type="component" value="Unassembled WGS sequence"/>
</dbReference>
<comment type="subcellular location">
    <subcellularLocation>
        <location evidence="1">Membrane</location>
        <topology evidence="1">Single-pass type II membrane protein</topology>
    </subcellularLocation>
</comment>
<keyword evidence="12" id="KW-1185">Reference proteome</keyword>
<keyword evidence="5" id="KW-0735">Signal-anchor</keyword>
<feature type="transmembrane region" description="Helical" evidence="9">
    <location>
        <begin position="160"/>
        <end position="178"/>
    </location>
</feature>
<feature type="domain" description="Fringe-like glycosyltransferase" evidence="10">
    <location>
        <begin position="100"/>
        <end position="133"/>
    </location>
</feature>
<evidence type="ECO:0000256" key="5">
    <source>
        <dbReference type="ARBA" id="ARBA00022968"/>
    </source>
</evidence>
<name>A0A5B7DQP9_PORTR</name>
<keyword evidence="7 9" id="KW-0472">Membrane</keyword>
<keyword evidence="6 9" id="KW-1133">Transmembrane helix</keyword>
<evidence type="ECO:0000313" key="12">
    <source>
        <dbReference type="Proteomes" id="UP000324222"/>
    </source>
</evidence>
<feature type="compositionally biased region" description="Basic and acidic residues" evidence="8">
    <location>
        <begin position="22"/>
        <end position="32"/>
    </location>
</feature>
<dbReference type="EMBL" id="VSRR010001199">
    <property type="protein sequence ID" value="MPC23374.1"/>
    <property type="molecule type" value="Genomic_DNA"/>
</dbReference>
<sequence>MTAQGGTFMRRLRKGGGGGGGRLRETSERGTSDMWERRGSLWLIGGGGAILTARGDGGKWGSLSCGSSQVRKVTSVLLNFKTRVRGAAYPTWRSQGLCGRGHLINTNCSASHNRRALCCKMAAEFDAFLQSDKSKVGGRGARVTSRAGRSSQCCGVRGRLFVVLGVVAMMVAAQVWLVKEGRLVVQRRERRGELEGRQMRIEAILRVFYNY</sequence>
<feature type="region of interest" description="Disordered" evidence="8">
    <location>
        <begin position="1"/>
        <end position="32"/>
    </location>
</feature>
<gene>
    <name evidence="11" type="primary">fng_1</name>
    <name evidence="11" type="ORF">E2C01_016418</name>
</gene>
<dbReference type="Gene3D" id="3.90.550.50">
    <property type="match status" value="1"/>
</dbReference>
<evidence type="ECO:0000256" key="1">
    <source>
        <dbReference type="ARBA" id="ARBA00004606"/>
    </source>
</evidence>
<evidence type="ECO:0000256" key="8">
    <source>
        <dbReference type="SAM" id="MobiDB-lite"/>
    </source>
</evidence>
<evidence type="ECO:0000256" key="3">
    <source>
        <dbReference type="ARBA" id="ARBA00022679"/>
    </source>
</evidence>
<evidence type="ECO:0000256" key="4">
    <source>
        <dbReference type="ARBA" id="ARBA00022692"/>
    </source>
</evidence>
<reference evidence="11 12" key="1">
    <citation type="submission" date="2019-05" db="EMBL/GenBank/DDBJ databases">
        <title>Another draft genome of Portunus trituberculatus and its Hox gene families provides insights of decapod evolution.</title>
        <authorList>
            <person name="Jeong J.-H."/>
            <person name="Song I."/>
            <person name="Kim S."/>
            <person name="Choi T."/>
            <person name="Kim D."/>
            <person name="Ryu S."/>
            <person name="Kim W."/>
        </authorList>
    </citation>
    <scope>NUCLEOTIDE SEQUENCE [LARGE SCALE GENOMIC DNA]</scope>
    <source>
        <tissue evidence="11">Muscle</tissue>
    </source>
</reference>
<evidence type="ECO:0000256" key="7">
    <source>
        <dbReference type="ARBA" id="ARBA00023136"/>
    </source>
</evidence>
<evidence type="ECO:0000256" key="6">
    <source>
        <dbReference type="ARBA" id="ARBA00022989"/>
    </source>
</evidence>
<accession>A0A5B7DQP9</accession>
<evidence type="ECO:0000259" key="10">
    <source>
        <dbReference type="Pfam" id="PF02434"/>
    </source>
</evidence>
<evidence type="ECO:0000256" key="9">
    <source>
        <dbReference type="SAM" id="Phobius"/>
    </source>
</evidence>
<proteinExistence type="predicted"/>